<dbReference type="PROSITE" id="PS51257">
    <property type="entry name" value="PROKAR_LIPOPROTEIN"/>
    <property type="match status" value="1"/>
</dbReference>
<keyword evidence="6" id="KW-0449">Lipoprotein</keyword>
<name>A0A411PIY8_9GAMM</name>
<evidence type="ECO:0000256" key="8">
    <source>
        <dbReference type="SAM" id="SignalP"/>
    </source>
</evidence>
<dbReference type="OrthoDB" id="6272724at2"/>
<sequence>MLRKMKLLFAILLASVLMTACGQKGDLYIPAAPEANQQAQSDANTAKKAQEKSEQTEQ</sequence>
<keyword evidence="4" id="KW-0564">Palmitate</keyword>
<dbReference type="KEGG" id="smai:EXU30_12985"/>
<evidence type="ECO:0000256" key="4">
    <source>
        <dbReference type="ARBA" id="ARBA00023139"/>
    </source>
</evidence>
<evidence type="ECO:0000313" key="9">
    <source>
        <dbReference type="EMBL" id="QBF83505.1"/>
    </source>
</evidence>
<protein>
    <recommendedName>
        <fullName evidence="11">Lipoprotein</fullName>
    </recommendedName>
</protein>
<keyword evidence="10" id="KW-1185">Reference proteome</keyword>
<feature type="chain" id="PRO_5019072206" description="Lipoprotein" evidence="8">
    <location>
        <begin position="21"/>
        <end position="58"/>
    </location>
</feature>
<keyword evidence="2 8" id="KW-0732">Signal</keyword>
<feature type="signal peptide" evidence="8">
    <location>
        <begin position="1"/>
        <end position="20"/>
    </location>
</feature>
<dbReference type="Pfam" id="PF13627">
    <property type="entry name" value="LptM_cons"/>
    <property type="match status" value="1"/>
</dbReference>
<comment type="subcellular location">
    <subcellularLocation>
        <location evidence="1">Cell outer membrane</location>
        <topology evidence="1">Lipid-anchor</topology>
    </subcellularLocation>
</comment>
<keyword evidence="3" id="KW-0472">Membrane</keyword>
<dbReference type="EMBL" id="CP036200">
    <property type="protein sequence ID" value="QBF83505.1"/>
    <property type="molecule type" value="Genomic_DNA"/>
</dbReference>
<dbReference type="GO" id="GO:0009279">
    <property type="term" value="C:cell outer membrane"/>
    <property type="evidence" value="ECO:0007669"/>
    <property type="project" value="UniProtKB-SubCell"/>
</dbReference>
<accession>A0A411PIY8</accession>
<evidence type="ECO:0000256" key="1">
    <source>
        <dbReference type="ARBA" id="ARBA00004459"/>
    </source>
</evidence>
<evidence type="ECO:0000256" key="5">
    <source>
        <dbReference type="ARBA" id="ARBA00023237"/>
    </source>
</evidence>
<evidence type="ECO:0000313" key="10">
    <source>
        <dbReference type="Proteomes" id="UP000291106"/>
    </source>
</evidence>
<dbReference type="AlphaFoldDB" id="A0A411PIY8"/>
<evidence type="ECO:0000256" key="3">
    <source>
        <dbReference type="ARBA" id="ARBA00023136"/>
    </source>
</evidence>
<gene>
    <name evidence="9" type="ORF">EXU30_12985</name>
</gene>
<feature type="region of interest" description="Disordered" evidence="7">
    <location>
        <begin position="35"/>
        <end position="58"/>
    </location>
</feature>
<evidence type="ECO:0008006" key="11">
    <source>
        <dbReference type="Google" id="ProtNLM"/>
    </source>
</evidence>
<evidence type="ECO:0000256" key="2">
    <source>
        <dbReference type="ARBA" id="ARBA00022729"/>
    </source>
</evidence>
<proteinExistence type="predicted"/>
<organism evidence="9 10">
    <name type="scientific">Shewanella maritima</name>
    <dbReference type="NCBI Taxonomy" id="2520507"/>
    <lineage>
        <taxon>Bacteria</taxon>
        <taxon>Pseudomonadati</taxon>
        <taxon>Pseudomonadota</taxon>
        <taxon>Gammaproteobacteria</taxon>
        <taxon>Alteromonadales</taxon>
        <taxon>Shewanellaceae</taxon>
        <taxon>Shewanella</taxon>
    </lineage>
</organism>
<feature type="compositionally biased region" description="Polar residues" evidence="7">
    <location>
        <begin position="35"/>
        <end position="44"/>
    </location>
</feature>
<evidence type="ECO:0000256" key="7">
    <source>
        <dbReference type="SAM" id="MobiDB-lite"/>
    </source>
</evidence>
<dbReference type="InterPro" id="IPR032831">
    <property type="entry name" value="LptM_cons"/>
</dbReference>
<dbReference type="NCBIfam" id="NF047847">
    <property type="entry name" value="SS_mature_LptM"/>
    <property type="match status" value="1"/>
</dbReference>
<keyword evidence="5" id="KW-0998">Cell outer membrane</keyword>
<dbReference type="Proteomes" id="UP000291106">
    <property type="component" value="Chromosome"/>
</dbReference>
<evidence type="ECO:0000256" key="6">
    <source>
        <dbReference type="ARBA" id="ARBA00023288"/>
    </source>
</evidence>
<feature type="compositionally biased region" description="Basic and acidic residues" evidence="7">
    <location>
        <begin position="48"/>
        <end position="58"/>
    </location>
</feature>
<reference evidence="9 10" key="1">
    <citation type="submission" date="2019-02" db="EMBL/GenBank/DDBJ databases">
        <title>Shewanella sp. D4-2 isolated from Dokdo Island.</title>
        <authorList>
            <person name="Baek K."/>
        </authorList>
    </citation>
    <scope>NUCLEOTIDE SEQUENCE [LARGE SCALE GENOMIC DNA]</scope>
    <source>
        <strain evidence="9 10">D4-2</strain>
    </source>
</reference>